<dbReference type="EMBL" id="JBCLYO010000021">
    <property type="protein sequence ID" value="KAL0079704.1"/>
    <property type="molecule type" value="Genomic_DNA"/>
</dbReference>
<evidence type="ECO:0000256" key="1">
    <source>
        <dbReference type="SAM" id="Phobius"/>
    </source>
</evidence>
<accession>A0ABR3AR61</accession>
<reference evidence="2 3" key="1">
    <citation type="submission" date="2024-04" db="EMBL/GenBank/DDBJ databases">
        <title>Symmetric and asymmetric DNA N6-adenine methylation regulates different biological responses in Mucorales.</title>
        <authorList>
            <consortium name="Lawrence Berkeley National Laboratory"/>
            <person name="Lax C."/>
            <person name="Mondo S.J."/>
            <person name="Osorio-Concepcion M."/>
            <person name="Muszewska A."/>
            <person name="Corrochano-Luque M."/>
            <person name="Gutierrez G."/>
            <person name="Riley R."/>
            <person name="Lipzen A."/>
            <person name="Guo J."/>
            <person name="Hundley H."/>
            <person name="Amirebrahimi M."/>
            <person name="Ng V."/>
            <person name="Lorenzo-Gutierrez D."/>
            <person name="Binder U."/>
            <person name="Yang J."/>
            <person name="Song Y."/>
            <person name="Canovas D."/>
            <person name="Navarro E."/>
            <person name="Freitag M."/>
            <person name="Gabaldon T."/>
            <person name="Grigoriev I.V."/>
            <person name="Corrochano L.M."/>
            <person name="Nicolas F.E."/>
            <person name="Garre V."/>
        </authorList>
    </citation>
    <scope>NUCLEOTIDE SEQUENCE [LARGE SCALE GENOMIC DNA]</scope>
    <source>
        <strain evidence="2 3">L51</strain>
    </source>
</reference>
<protein>
    <submittedName>
        <fullName evidence="2">Uncharacterized protein</fullName>
    </submittedName>
</protein>
<comment type="caution">
    <text evidence="2">The sequence shown here is derived from an EMBL/GenBank/DDBJ whole genome shotgun (WGS) entry which is preliminary data.</text>
</comment>
<name>A0ABR3AR61_PHYBL</name>
<keyword evidence="1" id="KW-0812">Transmembrane</keyword>
<keyword evidence="3" id="KW-1185">Reference proteome</keyword>
<gene>
    <name evidence="2" type="ORF">J3Q64DRAFT_1760919</name>
</gene>
<feature type="transmembrane region" description="Helical" evidence="1">
    <location>
        <begin position="55"/>
        <end position="76"/>
    </location>
</feature>
<evidence type="ECO:0000313" key="2">
    <source>
        <dbReference type="EMBL" id="KAL0079704.1"/>
    </source>
</evidence>
<keyword evidence="1" id="KW-0472">Membrane</keyword>
<evidence type="ECO:0000313" key="3">
    <source>
        <dbReference type="Proteomes" id="UP001448207"/>
    </source>
</evidence>
<keyword evidence="1" id="KW-1133">Transmembrane helix</keyword>
<proteinExistence type="predicted"/>
<sequence>MISFLSILFFYIHIHILHYTPITLTPQPHCTEKHKGNYKLPFICLSPFHPYFNPFFLILLFCSYLSIILFVLQICYPSKSFVYQFINEIPKKKRPI</sequence>
<dbReference type="Proteomes" id="UP001448207">
    <property type="component" value="Unassembled WGS sequence"/>
</dbReference>
<organism evidence="2 3">
    <name type="scientific">Phycomyces blakesleeanus</name>
    <dbReference type="NCBI Taxonomy" id="4837"/>
    <lineage>
        <taxon>Eukaryota</taxon>
        <taxon>Fungi</taxon>
        <taxon>Fungi incertae sedis</taxon>
        <taxon>Mucoromycota</taxon>
        <taxon>Mucoromycotina</taxon>
        <taxon>Mucoromycetes</taxon>
        <taxon>Mucorales</taxon>
        <taxon>Phycomycetaceae</taxon>
        <taxon>Phycomyces</taxon>
    </lineage>
</organism>